<dbReference type="InterPro" id="IPR002068">
    <property type="entry name" value="A-crystallin/Hsp20_dom"/>
</dbReference>
<sequence>MTLPVRSPSRSPAPRDTSSWDPFRELEDLYERVNRLWAESLGTVDRWAPLADVEETEDAYSVEIELPGVSRDDVDIQLGDRQLTVTGEVRQKERTGILRRTTRRVGRFSYAVTLPGDVDADGVTASLADGVLTVHVPKAEQARPRRIAITG</sequence>
<dbReference type="PANTHER" id="PTHR11527">
    <property type="entry name" value="HEAT-SHOCK PROTEIN 20 FAMILY MEMBER"/>
    <property type="match status" value="1"/>
</dbReference>
<dbReference type="InterPro" id="IPR031107">
    <property type="entry name" value="Small_HSP"/>
</dbReference>
<reference evidence="5 6" key="1">
    <citation type="submission" date="2024-06" db="EMBL/GenBank/DDBJ databases">
        <title>Draft genome sequence of Geodermatophilus badlandi, a novel member of the Geodermatophilaceae isolated from badland sedimentary rocks in the Red desert, Wyoming, USA.</title>
        <authorList>
            <person name="Ben Tekaya S."/>
            <person name="Nouioui I."/>
            <person name="Flores G.M."/>
            <person name="Shaal M.N."/>
            <person name="Bredoire F."/>
            <person name="Basile F."/>
            <person name="Van Diepen L."/>
            <person name="Ward N.L."/>
        </authorList>
    </citation>
    <scope>NUCLEOTIDE SEQUENCE [LARGE SCALE GENOMIC DNA]</scope>
    <source>
        <strain evidence="5 6">WL48A</strain>
    </source>
</reference>
<comment type="caution">
    <text evidence="5">The sequence shown here is derived from an EMBL/GenBank/DDBJ whole genome shotgun (WGS) entry which is preliminary data.</text>
</comment>
<dbReference type="RefSeq" id="WP_369206167.1">
    <property type="nucleotide sequence ID" value="NZ_JBFNXQ010000028.1"/>
</dbReference>
<dbReference type="CDD" id="cd06464">
    <property type="entry name" value="ACD_sHsps-like"/>
    <property type="match status" value="1"/>
</dbReference>
<evidence type="ECO:0000313" key="5">
    <source>
        <dbReference type="EMBL" id="MEX5718882.1"/>
    </source>
</evidence>
<dbReference type="Pfam" id="PF00011">
    <property type="entry name" value="HSP20"/>
    <property type="match status" value="1"/>
</dbReference>
<dbReference type="EMBL" id="JBFNXQ010000028">
    <property type="protein sequence ID" value="MEX5718882.1"/>
    <property type="molecule type" value="Genomic_DNA"/>
</dbReference>
<dbReference type="Gene3D" id="2.60.40.790">
    <property type="match status" value="1"/>
</dbReference>
<name>A0ABV3XE85_9ACTN</name>
<organism evidence="5 6">
    <name type="scientific">Geodermatophilus maliterrae</name>
    <dbReference type="NCBI Taxonomy" id="3162531"/>
    <lineage>
        <taxon>Bacteria</taxon>
        <taxon>Bacillati</taxon>
        <taxon>Actinomycetota</taxon>
        <taxon>Actinomycetes</taxon>
        <taxon>Geodermatophilales</taxon>
        <taxon>Geodermatophilaceae</taxon>
        <taxon>Geodermatophilus</taxon>
    </lineage>
</organism>
<dbReference type="SUPFAM" id="SSF49764">
    <property type="entry name" value="HSP20-like chaperones"/>
    <property type="match status" value="1"/>
</dbReference>
<feature type="domain" description="SHSP" evidence="4">
    <location>
        <begin position="41"/>
        <end position="151"/>
    </location>
</feature>
<evidence type="ECO:0000256" key="2">
    <source>
        <dbReference type="RuleBase" id="RU003616"/>
    </source>
</evidence>
<proteinExistence type="inferred from homology"/>
<evidence type="ECO:0000256" key="1">
    <source>
        <dbReference type="PROSITE-ProRule" id="PRU00285"/>
    </source>
</evidence>
<keyword evidence="6" id="KW-1185">Reference proteome</keyword>
<gene>
    <name evidence="5" type="ORF">ABQ292_10985</name>
</gene>
<dbReference type="Proteomes" id="UP001560045">
    <property type="component" value="Unassembled WGS sequence"/>
</dbReference>
<dbReference type="PROSITE" id="PS01031">
    <property type="entry name" value="SHSP"/>
    <property type="match status" value="1"/>
</dbReference>
<accession>A0ABV3XE85</accession>
<evidence type="ECO:0000313" key="6">
    <source>
        <dbReference type="Proteomes" id="UP001560045"/>
    </source>
</evidence>
<evidence type="ECO:0000259" key="4">
    <source>
        <dbReference type="PROSITE" id="PS01031"/>
    </source>
</evidence>
<protein>
    <submittedName>
        <fullName evidence="5">Hsp20/alpha crystallin family protein</fullName>
    </submittedName>
</protein>
<evidence type="ECO:0000256" key="3">
    <source>
        <dbReference type="SAM" id="MobiDB-lite"/>
    </source>
</evidence>
<feature type="compositionally biased region" description="Low complexity" evidence="3">
    <location>
        <begin position="1"/>
        <end position="19"/>
    </location>
</feature>
<feature type="region of interest" description="Disordered" evidence="3">
    <location>
        <begin position="1"/>
        <end position="21"/>
    </location>
</feature>
<dbReference type="InterPro" id="IPR008978">
    <property type="entry name" value="HSP20-like_chaperone"/>
</dbReference>
<comment type="similarity">
    <text evidence="1 2">Belongs to the small heat shock protein (HSP20) family.</text>
</comment>